<proteinExistence type="predicted"/>
<organism evidence="1 2">
    <name type="scientific">Plakobranchus ocellatus</name>
    <dbReference type="NCBI Taxonomy" id="259542"/>
    <lineage>
        <taxon>Eukaryota</taxon>
        <taxon>Metazoa</taxon>
        <taxon>Spiralia</taxon>
        <taxon>Lophotrochozoa</taxon>
        <taxon>Mollusca</taxon>
        <taxon>Gastropoda</taxon>
        <taxon>Heterobranchia</taxon>
        <taxon>Euthyneura</taxon>
        <taxon>Panpulmonata</taxon>
        <taxon>Sacoglossa</taxon>
        <taxon>Placobranchoidea</taxon>
        <taxon>Plakobranchidae</taxon>
        <taxon>Plakobranchus</taxon>
    </lineage>
</organism>
<dbReference type="AlphaFoldDB" id="A0AAV3ZPA6"/>
<dbReference type="Proteomes" id="UP000735302">
    <property type="component" value="Unassembled WGS sequence"/>
</dbReference>
<keyword evidence="2" id="KW-1185">Reference proteome</keyword>
<evidence type="ECO:0000313" key="2">
    <source>
        <dbReference type="Proteomes" id="UP000735302"/>
    </source>
</evidence>
<accession>A0AAV3ZPA6</accession>
<reference evidence="1 2" key="1">
    <citation type="journal article" date="2021" name="Elife">
        <title>Chloroplast acquisition without the gene transfer in kleptoplastic sea slugs, Plakobranchus ocellatus.</title>
        <authorList>
            <person name="Maeda T."/>
            <person name="Takahashi S."/>
            <person name="Yoshida T."/>
            <person name="Shimamura S."/>
            <person name="Takaki Y."/>
            <person name="Nagai Y."/>
            <person name="Toyoda A."/>
            <person name="Suzuki Y."/>
            <person name="Arimoto A."/>
            <person name="Ishii H."/>
            <person name="Satoh N."/>
            <person name="Nishiyama T."/>
            <person name="Hasebe M."/>
            <person name="Maruyama T."/>
            <person name="Minagawa J."/>
            <person name="Obokata J."/>
            <person name="Shigenobu S."/>
        </authorList>
    </citation>
    <scope>NUCLEOTIDE SEQUENCE [LARGE SCALE GENOMIC DNA]</scope>
</reference>
<protein>
    <submittedName>
        <fullName evidence="1">Uncharacterized protein</fullName>
    </submittedName>
</protein>
<name>A0AAV3ZPA6_9GAST</name>
<evidence type="ECO:0000313" key="1">
    <source>
        <dbReference type="EMBL" id="GFN96989.1"/>
    </source>
</evidence>
<sequence>MVKGNCGSQRYWHVIMMRRLSLRRILLLLLLPSLGFLLLVTSFFSDELSISNSDASLSFAVSDIHDSGPPETPAPLDPDQRCVFPFLPLKDSLMMSFVEKPKRLYCPKEQDWVYVRNGTLIFSEEIRASVGNFTCDVMPLVRHNDDLNVTWGPPIRNFPNGSAIPVDFFKVKCERSSRVPTASSILNNFKKRLQPYIERLYVYTEVLMGVSPFNKDVWSRLQEVRPPANGLGGLSVLMLGFDSMSRIFRRLPDKTVLYGEKLLSSSGRANCGINIMPRATHKIWYCRKGRVPKNVLCSWPLWVRTSKQLDPGFACNVGSPDLAPIPIHECHTT</sequence>
<dbReference type="EMBL" id="BLXT01002714">
    <property type="protein sequence ID" value="GFN96989.1"/>
    <property type="molecule type" value="Genomic_DNA"/>
</dbReference>
<gene>
    <name evidence="1" type="ORF">PoB_002349500</name>
</gene>
<comment type="caution">
    <text evidence="1">The sequence shown here is derived from an EMBL/GenBank/DDBJ whole genome shotgun (WGS) entry which is preliminary data.</text>
</comment>